<evidence type="ECO:0000313" key="1">
    <source>
        <dbReference type="EMBL" id="AIJ26246.1"/>
    </source>
</evidence>
<keyword evidence="2" id="KW-1185">Reference proteome</keyword>
<dbReference type="AlphaFoldDB" id="A0A076N4M7"/>
<protein>
    <submittedName>
        <fullName evidence="1">Uncharacterized protein</fullName>
    </submittedName>
</protein>
<name>A0A076N4M7_AMYME</name>
<dbReference type="STRING" id="1068978.AMETH_6154"/>
<dbReference type="InterPro" id="IPR045647">
    <property type="entry name" value="DUF6401"/>
</dbReference>
<dbReference type="Proteomes" id="UP000062973">
    <property type="component" value="Chromosome"/>
</dbReference>
<reference evidence="1 2" key="1">
    <citation type="submission" date="2014-07" db="EMBL/GenBank/DDBJ databases">
        <title>Whole Genome Sequence of the Amycolatopsis methanolica 239.</title>
        <authorList>
            <person name="Tang B."/>
        </authorList>
    </citation>
    <scope>NUCLEOTIDE SEQUENCE [LARGE SCALE GENOMIC DNA]</scope>
    <source>
        <strain evidence="1 2">239</strain>
    </source>
</reference>
<accession>A0A076N4M7</accession>
<evidence type="ECO:0000313" key="2">
    <source>
        <dbReference type="Proteomes" id="UP000062973"/>
    </source>
</evidence>
<proteinExistence type="predicted"/>
<dbReference type="EMBL" id="CP009110">
    <property type="protein sequence ID" value="AIJ26246.1"/>
    <property type="molecule type" value="Genomic_DNA"/>
</dbReference>
<sequence length="133" mass="13959">MEGMFGMAAVWAERTSRRTLNHLHSQLGAAGLVAAVATAPGLAAVVDQHAAAVRDILAAGVEGSAAVAGVVLLAGYARGLLDHAREAGWRLTVPQGPESGPMDWLTVRLLAVCTLANSMDDPQYRQGFELELR</sequence>
<dbReference type="eggNOG" id="ENOG5033NR2">
    <property type="taxonomic scope" value="Bacteria"/>
</dbReference>
<dbReference type="Pfam" id="PF19939">
    <property type="entry name" value="DUF6401"/>
    <property type="match status" value="1"/>
</dbReference>
<gene>
    <name evidence="1" type="ORF">AMETH_6154</name>
</gene>
<dbReference type="PATRIC" id="fig|1068978.7.peg.6613"/>
<organism evidence="1 2">
    <name type="scientific">Amycolatopsis methanolica 239</name>
    <dbReference type="NCBI Taxonomy" id="1068978"/>
    <lineage>
        <taxon>Bacteria</taxon>
        <taxon>Bacillati</taxon>
        <taxon>Actinomycetota</taxon>
        <taxon>Actinomycetes</taxon>
        <taxon>Pseudonocardiales</taxon>
        <taxon>Pseudonocardiaceae</taxon>
        <taxon>Amycolatopsis</taxon>
        <taxon>Amycolatopsis methanolica group</taxon>
    </lineage>
</organism>
<dbReference type="KEGG" id="amq:AMETH_6154"/>
<dbReference type="HOGENOM" id="CLU_130918_1_0_11"/>